<dbReference type="PANTHER" id="PTHR46098:SF1">
    <property type="entry name" value="TRNA (CYTOSINE(38)-C(5))-METHYLTRANSFERASE"/>
    <property type="match status" value="1"/>
</dbReference>
<dbReference type="InterPro" id="IPR050750">
    <property type="entry name" value="C5-MTase"/>
</dbReference>
<evidence type="ECO:0000256" key="4">
    <source>
        <dbReference type="ARBA" id="ARBA00022747"/>
    </source>
</evidence>
<dbReference type="EMBL" id="NUSP01000024">
    <property type="protein sequence ID" value="PHD57689.1"/>
    <property type="molecule type" value="Genomic_DNA"/>
</dbReference>
<dbReference type="Gene3D" id="3.40.50.150">
    <property type="entry name" value="Vaccinia Virus protein VP39"/>
    <property type="match status" value="1"/>
</dbReference>
<dbReference type="InterPro" id="IPR031303">
    <property type="entry name" value="C5_meth_CS"/>
</dbReference>
<dbReference type="NCBIfam" id="TIGR00675">
    <property type="entry name" value="dcm"/>
    <property type="match status" value="1"/>
</dbReference>
<organism evidence="8 9">
    <name type="scientific">Bacillus wiedmannii</name>
    <dbReference type="NCBI Taxonomy" id="1890302"/>
    <lineage>
        <taxon>Bacteria</taxon>
        <taxon>Bacillati</taxon>
        <taxon>Bacillota</taxon>
        <taxon>Bacilli</taxon>
        <taxon>Bacillales</taxon>
        <taxon>Bacillaceae</taxon>
        <taxon>Bacillus</taxon>
        <taxon>Bacillus cereus group</taxon>
    </lineage>
</organism>
<comment type="caution">
    <text evidence="8">The sequence shown here is derived from an EMBL/GenBank/DDBJ whole genome shotgun (WGS) entry which is preliminary data.</text>
</comment>
<dbReference type="GO" id="GO:0009307">
    <property type="term" value="P:DNA restriction-modification system"/>
    <property type="evidence" value="ECO:0007669"/>
    <property type="project" value="UniProtKB-KW"/>
</dbReference>
<evidence type="ECO:0000313" key="8">
    <source>
        <dbReference type="EMBL" id="PHD57689.1"/>
    </source>
</evidence>
<dbReference type="GO" id="GO:0032259">
    <property type="term" value="P:methylation"/>
    <property type="evidence" value="ECO:0007669"/>
    <property type="project" value="UniProtKB-KW"/>
</dbReference>
<evidence type="ECO:0000313" key="9">
    <source>
        <dbReference type="Proteomes" id="UP000223364"/>
    </source>
</evidence>
<comment type="catalytic activity">
    <reaction evidence="7">
        <text>a 2'-deoxycytidine in DNA + S-adenosyl-L-methionine = a 5-methyl-2'-deoxycytidine in DNA + S-adenosyl-L-homocysteine + H(+)</text>
        <dbReference type="Rhea" id="RHEA:13681"/>
        <dbReference type="Rhea" id="RHEA-COMP:11369"/>
        <dbReference type="Rhea" id="RHEA-COMP:11370"/>
        <dbReference type="ChEBI" id="CHEBI:15378"/>
        <dbReference type="ChEBI" id="CHEBI:57856"/>
        <dbReference type="ChEBI" id="CHEBI:59789"/>
        <dbReference type="ChEBI" id="CHEBI:85452"/>
        <dbReference type="ChEBI" id="CHEBI:85454"/>
        <dbReference type="EC" id="2.1.1.37"/>
    </reaction>
</comment>
<dbReference type="PROSITE" id="PS00094">
    <property type="entry name" value="C5_MTASE_1"/>
    <property type="match status" value="1"/>
</dbReference>
<protein>
    <recommendedName>
        <fullName evidence="7">Cytosine-specific methyltransferase</fullName>
        <ecNumber evidence="7">2.1.1.37</ecNumber>
    </recommendedName>
</protein>
<dbReference type="Proteomes" id="UP000223364">
    <property type="component" value="Unassembled WGS sequence"/>
</dbReference>
<dbReference type="Gene3D" id="3.90.120.30">
    <property type="match status" value="1"/>
</dbReference>
<name>A0A2C4PYS4_9BACI</name>
<evidence type="ECO:0000256" key="6">
    <source>
        <dbReference type="RuleBase" id="RU000416"/>
    </source>
</evidence>
<dbReference type="PROSITE" id="PS51679">
    <property type="entry name" value="SAM_MT_C5"/>
    <property type="match status" value="1"/>
</dbReference>
<accession>A0A2C4PYS4</accession>
<dbReference type="AlphaFoldDB" id="A0A2C4PYS4"/>
<evidence type="ECO:0000256" key="2">
    <source>
        <dbReference type="ARBA" id="ARBA00022679"/>
    </source>
</evidence>
<keyword evidence="4" id="KW-0680">Restriction system</keyword>
<gene>
    <name evidence="8" type="ORF">COF57_22725</name>
</gene>
<dbReference type="InterPro" id="IPR018117">
    <property type="entry name" value="C5_DNA_meth_AS"/>
</dbReference>
<dbReference type="SUPFAM" id="SSF53335">
    <property type="entry name" value="S-adenosyl-L-methionine-dependent methyltransferases"/>
    <property type="match status" value="1"/>
</dbReference>
<feature type="active site" evidence="5">
    <location>
        <position position="75"/>
    </location>
</feature>
<keyword evidence="2 5" id="KW-0808">Transferase</keyword>
<sequence length="493" mass="54817">MTNNTFKYVSLFSGVGGFEQALNRLGGECVMSSEIDKFANQAYEVLYGHKTVGDVTKVAAGDVPDHDWLVAGFPCPTFSVAGGRNGMEYKCEDCNHEHLITYEEYKNGVNCPVCGGNTKPKDIRGLLFFEIARLAEARKPKVLLLENVKGLISSAKGEVIRVIVETLNSIGYTIEGTNVVAKGKRRIGAYEGVRTFNFDWPSQDIVTTRLRDILEDEVDERYYLSEEKTAKLITQLEEMQVERKSDTEPHMIGHVDLKGHDAIKRVYSAEGVSPTLTTMGGGHREPKIAVEVDGLNMIDDCSYCLTTRTHANYDYRGAIQKKQATLIKEVRPVLTPDRIEKRQNGRRFKENDEPAFTLTAQDRHGVAIREATKQGYAIAEVGDSINVQFPNSKTRRDRVGKGVAQTLETSCNQATLTPTYRIRKLTPKECFRLQGFPDSEFDKLVGAGISNSQLYKMAGNAVTVNVIEAIGSHLLKYLAHNELGSRYVTEKGA</sequence>
<evidence type="ECO:0000256" key="3">
    <source>
        <dbReference type="ARBA" id="ARBA00022691"/>
    </source>
</evidence>
<evidence type="ECO:0000256" key="1">
    <source>
        <dbReference type="ARBA" id="ARBA00022603"/>
    </source>
</evidence>
<dbReference type="Pfam" id="PF00145">
    <property type="entry name" value="DNA_methylase"/>
    <property type="match status" value="2"/>
</dbReference>
<comment type="similarity">
    <text evidence="5 6">Belongs to the class I-like SAM-binding methyltransferase superfamily. C5-methyltransferase family.</text>
</comment>
<dbReference type="PANTHER" id="PTHR46098">
    <property type="entry name" value="TRNA (CYTOSINE(38)-C(5))-METHYLTRANSFERASE"/>
    <property type="match status" value="1"/>
</dbReference>
<keyword evidence="1 5" id="KW-0489">Methyltransferase</keyword>
<dbReference type="RefSeq" id="WP_098815832.1">
    <property type="nucleotide sequence ID" value="NZ_NUSP01000024.1"/>
</dbReference>
<dbReference type="InterPro" id="IPR029063">
    <property type="entry name" value="SAM-dependent_MTases_sf"/>
</dbReference>
<dbReference type="PRINTS" id="PR00105">
    <property type="entry name" value="C5METTRFRASE"/>
</dbReference>
<evidence type="ECO:0000256" key="7">
    <source>
        <dbReference type="RuleBase" id="RU000417"/>
    </source>
</evidence>
<dbReference type="EC" id="2.1.1.37" evidence="7"/>
<proteinExistence type="inferred from homology"/>
<dbReference type="Gene3D" id="3.90.120.10">
    <property type="entry name" value="DNA Methylase, subunit A, domain 2"/>
    <property type="match status" value="1"/>
</dbReference>
<dbReference type="GO" id="GO:0003886">
    <property type="term" value="F:DNA (cytosine-5-)-methyltransferase activity"/>
    <property type="evidence" value="ECO:0007669"/>
    <property type="project" value="UniProtKB-EC"/>
</dbReference>
<reference evidence="8 9" key="1">
    <citation type="submission" date="2017-09" db="EMBL/GenBank/DDBJ databases">
        <title>Large-scale bioinformatics analysis of Bacillus genomes uncovers conserved roles of natural products in bacterial physiology.</title>
        <authorList>
            <consortium name="Agbiome Team Llc"/>
            <person name="Bleich R.M."/>
            <person name="Grubbs K.J."/>
            <person name="Santa Maria K.C."/>
            <person name="Allen S.E."/>
            <person name="Farag S."/>
            <person name="Shank E.A."/>
            <person name="Bowers A."/>
        </authorList>
    </citation>
    <scope>NUCLEOTIDE SEQUENCE [LARGE SCALE GENOMIC DNA]</scope>
    <source>
        <strain evidence="8 9">AFS044295</strain>
    </source>
</reference>
<dbReference type="InterPro" id="IPR001525">
    <property type="entry name" value="C5_MeTfrase"/>
</dbReference>
<dbReference type="PROSITE" id="PS00095">
    <property type="entry name" value="C5_MTASE_2"/>
    <property type="match status" value="1"/>
</dbReference>
<evidence type="ECO:0000256" key="5">
    <source>
        <dbReference type="PROSITE-ProRule" id="PRU01016"/>
    </source>
</evidence>
<keyword evidence="3 5" id="KW-0949">S-adenosyl-L-methionine</keyword>